<proteinExistence type="inferred from homology"/>
<dbReference type="EMBL" id="JADGMQ010000007">
    <property type="protein sequence ID" value="MBI1621265.1"/>
    <property type="molecule type" value="Genomic_DNA"/>
</dbReference>
<dbReference type="InterPro" id="IPR036291">
    <property type="entry name" value="NAD(P)-bd_dom_sf"/>
</dbReference>
<keyword evidence="5" id="KW-1185">Reference proteome</keyword>
<evidence type="ECO:0000313" key="4">
    <source>
        <dbReference type="EMBL" id="MBI1621265.1"/>
    </source>
</evidence>
<dbReference type="SUPFAM" id="SSF51735">
    <property type="entry name" value="NAD(P)-binding Rossmann-fold domains"/>
    <property type="match status" value="1"/>
</dbReference>
<name>A0ABS0SF58_9HYPH</name>
<gene>
    <name evidence="4" type="ORF">IOD40_11385</name>
</gene>
<accession>A0ABS0SF58</accession>
<dbReference type="PANTHER" id="PTHR43477:SF4">
    <property type="entry name" value="DEHYDROGENASE_REDUCTASE SDR FAMILY MEMBER 6"/>
    <property type="match status" value="1"/>
</dbReference>
<sequence length="247" mass="25589">MTGRLAGKRAFVTGAGQGIGRAVALAFAREGASVVAASRTLSKMADLPQLAPSIQPIALDVTDAAGVRKAIEAASEVDILFNCAGFVHSGTILDASEDDWQKSFDQNVTSIYHTIRAVLPGMLERKKGSIINVASVASSITGVANRAAYGMSKAAVIGLTKAVARDVIQSGVRVNALAPGTTLSPSLEERIQATADPETTRRSFVERQPMGRLGTVEEMAAAALYLAGDESAFTTGTVIVVDGGQTL</sequence>
<evidence type="ECO:0000313" key="5">
    <source>
        <dbReference type="Proteomes" id="UP000601789"/>
    </source>
</evidence>
<dbReference type="InterPro" id="IPR020904">
    <property type="entry name" value="Sc_DH/Rdtase_CS"/>
</dbReference>
<reference evidence="4 5" key="1">
    <citation type="submission" date="2020-10" db="EMBL/GenBank/DDBJ databases">
        <title>Aquamicrobium zhengzhouensis sp. nov., a exopolysaccharide producing bacterium isolated from farmland soil.</title>
        <authorList>
            <person name="Wang X."/>
        </authorList>
    </citation>
    <scope>NUCLEOTIDE SEQUENCE [LARGE SCALE GENOMIC DNA]</scope>
    <source>
        <strain evidence="5">cd-1</strain>
    </source>
</reference>
<dbReference type="Proteomes" id="UP000601789">
    <property type="component" value="Unassembled WGS sequence"/>
</dbReference>
<dbReference type="PRINTS" id="PR00080">
    <property type="entry name" value="SDRFAMILY"/>
</dbReference>
<comment type="similarity">
    <text evidence="1">Belongs to the short-chain dehydrogenases/reductases (SDR) family.</text>
</comment>
<dbReference type="PANTHER" id="PTHR43477">
    <property type="entry name" value="DIHYDROANTICAPSIN 7-DEHYDROGENASE"/>
    <property type="match status" value="1"/>
</dbReference>
<keyword evidence="3" id="KW-0520">NAD</keyword>
<organism evidence="4 5">
    <name type="scientific">Aquamicrobium zhengzhouense</name>
    <dbReference type="NCBI Taxonomy" id="2781738"/>
    <lineage>
        <taxon>Bacteria</taxon>
        <taxon>Pseudomonadati</taxon>
        <taxon>Pseudomonadota</taxon>
        <taxon>Alphaproteobacteria</taxon>
        <taxon>Hyphomicrobiales</taxon>
        <taxon>Phyllobacteriaceae</taxon>
        <taxon>Aquamicrobium</taxon>
    </lineage>
</organism>
<dbReference type="InterPro" id="IPR002347">
    <property type="entry name" value="SDR_fam"/>
</dbReference>
<evidence type="ECO:0000256" key="3">
    <source>
        <dbReference type="ARBA" id="ARBA00023027"/>
    </source>
</evidence>
<dbReference type="Gene3D" id="3.40.50.720">
    <property type="entry name" value="NAD(P)-binding Rossmann-like Domain"/>
    <property type="match status" value="1"/>
</dbReference>
<evidence type="ECO:0000256" key="2">
    <source>
        <dbReference type="ARBA" id="ARBA00023002"/>
    </source>
</evidence>
<dbReference type="PROSITE" id="PS00061">
    <property type="entry name" value="ADH_SHORT"/>
    <property type="match status" value="1"/>
</dbReference>
<keyword evidence="2" id="KW-0560">Oxidoreductase</keyword>
<evidence type="ECO:0000256" key="1">
    <source>
        <dbReference type="ARBA" id="ARBA00006484"/>
    </source>
</evidence>
<dbReference type="PRINTS" id="PR00081">
    <property type="entry name" value="GDHRDH"/>
</dbReference>
<comment type="caution">
    <text evidence="4">The sequence shown here is derived from an EMBL/GenBank/DDBJ whole genome shotgun (WGS) entry which is preliminary data.</text>
</comment>
<dbReference type="RefSeq" id="WP_198476661.1">
    <property type="nucleotide sequence ID" value="NZ_JADGMQ010000007.1"/>
</dbReference>
<dbReference type="InterPro" id="IPR051122">
    <property type="entry name" value="SDR_DHRS6-like"/>
</dbReference>
<protein>
    <submittedName>
        <fullName evidence="4">SDR family oxidoreductase</fullName>
    </submittedName>
</protein>
<dbReference type="Pfam" id="PF13561">
    <property type="entry name" value="adh_short_C2"/>
    <property type="match status" value="1"/>
</dbReference>